<dbReference type="CDD" id="cd14863">
    <property type="entry name" value="Fe-ADH-like"/>
    <property type="match status" value="1"/>
</dbReference>
<protein>
    <submittedName>
        <fullName evidence="5">Alcohol dehydrogenase class IV</fullName>
    </submittedName>
</protein>
<dbReference type="Pfam" id="PF25137">
    <property type="entry name" value="ADH_Fe_C"/>
    <property type="match status" value="1"/>
</dbReference>
<dbReference type="SUPFAM" id="SSF56796">
    <property type="entry name" value="Dehydroquinate synthase-like"/>
    <property type="match status" value="1"/>
</dbReference>
<dbReference type="OrthoDB" id="5445534at2"/>
<comment type="similarity">
    <text evidence="1">Belongs to the iron-containing alcohol dehydrogenase family.</text>
</comment>
<name>A0A4R7ZCN1_9FIRM</name>
<dbReference type="InterPro" id="IPR056798">
    <property type="entry name" value="ADH_Fe_C"/>
</dbReference>
<evidence type="ECO:0000313" key="6">
    <source>
        <dbReference type="Proteomes" id="UP000294697"/>
    </source>
</evidence>
<dbReference type="Pfam" id="PF00465">
    <property type="entry name" value="Fe-ADH"/>
    <property type="match status" value="1"/>
</dbReference>
<dbReference type="InterPro" id="IPR039697">
    <property type="entry name" value="Alcohol_dehydrogenase_Fe"/>
</dbReference>
<dbReference type="Proteomes" id="UP000294697">
    <property type="component" value="Unassembled WGS sequence"/>
</dbReference>
<sequence length="381" mass="40440">MSKYAQTCPIIYGNGSTEQLGAEAKNLGCSKVLLVTDQGVKKTAAFKNSVKSLKESQIEVVIFDKVIPDPPDYLINEGGELAKKEEVDGIVAVGGGSPMDAAKGINILINNPLPINQYFGDPTYQPGVPVIMVPTTAGTGSESTSIAVVTDTTNDAKNSVIGNAALGILDPENTTSLSAEITAQTAIDTLSHAAESITAKVPNPRSELMAVDAIEKVVNNLETVLNDSENLEARGDLLLASNFAGIAFNDALVHLGHALAHSIGAKFHLTHGVICGLALPEVMIYAAEIKPDKVKTVGEAFGINFSGEESDSQIAEKTAAEIRKFVKKAGIKSFAELEIRKEELVDTADMVMADACYNFVPRELTAAEIKNILADMYDNYK</sequence>
<evidence type="ECO:0000256" key="1">
    <source>
        <dbReference type="ARBA" id="ARBA00007358"/>
    </source>
</evidence>
<feature type="domain" description="Fe-containing alcohol dehydrogenase-like C-terminal" evidence="4">
    <location>
        <begin position="182"/>
        <end position="376"/>
    </location>
</feature>
<dbReference type="EMBL" id="SODA01000005">
    <property type="protein sequence ID" value="TDW06431.1"/>
    <property type="molecule type" value="Genomic_DNA"/>
</dbReference>
<dbReference type="Gene3D" id="3.40.50.1970">
    <property type="match status" value="1"/>
</dbReference>
<dbReference type="GO" id="GO:0046872">
    <property type="term" value="F:metal ion binding"/>
    <property type="evidence" value="ECO:0007669"/>
    <property type="project" value="InterPro"/>
</dbReference>
<accession>A0A4R7ZCN1</accession>
<comment type="caution">
    <text evidence="5">The sequence shown here is derived from an EMBL/GenBank/DDBJ whole genome shotgun (WGS) entry which is preliminary data.</text>
</comment>
<reference evidence="5 6" key="1">
    <citation type="submission" date="2019-03" db="EMBL/GenBank/DDBJ databases">
        <title>Subsurface microbial communities from deep shales in Ohio and West Virginia, USA.</title>
        <authorList>
            <person name="Wrighton K."/>
        </authorList>
    </citation>
    <scope>NUCLEOTIDE SEQUENCE [LARGE SCALE GENOMIC DNA]</scope>
    <source>
        <strain evidence="5 6">MSL9.2</strain>
    </source>
</reference>
<gene>
    <name evidence="5" type="ORF">C8C77_10567</name>
</gene>
<dbReference type="AlphaFoldDB" id="A0A4R7ZCN1"/>
<evidence type="ECO:0000256" key="2">
    <source>
        <dbReference type="ARBA" id="ARBA00023002"/>
    </source>
</evidence>
<dbReference type="RefSeq" id="WP_111570675.1">
    <property type="nucleotide sequence ID" value="NZ_QLME01000001.1"/>
</dbReference>
<dbReference type="FunFam" id="3.40.50.1970:FF:000003">
    <property type="entry name" value="Alcohol dehydrogenase, iron-containing"/>
    <property type="match status" value="1"/>
</dbReference>
<dbReference type="Gene3D" id="1.20.1090.10">
    <property type="entry name" value="Dehydroquinate synthase-like - alpha domain"/>
    <property type="match status" value="1"/>
</dbReference>
<dbReference type="InterPro" id="IPR001670">
    <property type="entry name" value="ADH_Fe/GldA"/>
</dbReference>
<dbReference type="PANTHER" id="PTHR11496">
    <property type="entry name" value="ALCOHOL DEHYDROGENASE"/>
    <property type="match status" value="1"/>
</dbReference>
<keyword evidence="2" id="KW-0560">Oxidoreductase</keyword>
<feature type="domain" description="Alcohol dehydrogenase iron-type/glycerol dehydrogenase GldA" evidence="3">
    <location>
        <begin position="10"/>
        <end position="166"/>
    </location>
</feature>
<dbReference type="PANTHER" id="PTHR11496:SF102">
    <property type="entry name" value="ALCOHOL DEHYDROGENASE 4"/>
    <property type="match status" value="1"/>
</dbReference>
<dbReference type="GO" id="GO:0004022">
    <property type="term" value="F:alcohol dehydrogenase (NAD+) activity"/>
    <property type="evidence" value="ECO:0007669"/>
    <property type="project" value="TreeGrafter"/>
</dbReference>
<organism evidence="5 6">
    <name type="scientific">Halanaerobium saccharolyticum</name>
    <dbReference type="NCBI Taxonomy" id="43595"/>
    <lineage>
        <taxon>Bacteria</taxon>
        <taxon>Bacillati</taxon>
        <taxon>Bacillota</taxon>
        <taxon>Clostridia</taxon>
        <taxon>Halanaerobiales</taxon>
        <taxon>Halanaerobiaceae</taxon>
        <taxon>Halanaerobium</taxon>
    </lineage>
</organism>
<proteinExistence type="inferred from homology"/>
<evidence type="ECO:0000259" key="4">
    <source>
        <dbReference type="Pfam" id="PF25137"/>
    </source>
</evidence>
<evidence type="ECO:0000259" key="3">
    <source>
        <dbReference type="Pfam" id="PF00465"/>
    </source>
</evidence>
<evidence type="ECO:0000313" key="5">
    <source>
        <dbReference type="EMBL" id="TDW06431.1"/>
    </source>
</evidence>